<proteinExistence type="predicted"/>
<evidence type="ECO:0000256" key="1">
    <source>
        <dbReference type="SAM" id="MobiDB-lite"/>
    </source>
</evidence>
<evidence type="ECO:0000313" key="2">
    <source>
        <dbReference type="EMBL" id="GAA2234771.1"/>
    </source>
</evidence>
<dbReference type="EMBL" id="BAAART010000063">
    <property type="protein sequence ID" value="GAA2234771.1"/>
    <property type="molecule type" value="Genomic_DNA"/>
</dbReference>
<organism evidence="2 3">
    <name type="scientific">Streptomyces indiaensis</name>
    <dbReference type="NCBI Taxonomy" id="284033"/>
    <lineage>
        <taxon>Bacteria</taxon>
        <taxon>Bacillati</taxon>
        <taxon>Actinomycetota</taxon>
        <taxon>Actinomycetes</taxon>
        <taxon>Kitasatosporales</taxon>
        <taxon>Streptomycetaceae</taxon>
        <taxon>Streptomyces</taxon>
    </lineage>
</organism>
<keyword evidence="3" id="KW-1185">Reference proteome</keyword>
<gene>
    <name evidence="2" type="ORF">GCM10010104_31770</name>
</gene>
<accession>A0ABP5QG65</accession>
<evidence type="ECO:0000313" key="3">
    <source>
        <dbReference type="Proteomes" id="UP001501474"/>
    </source>
</evidence>
<sequence>MARTEAATVTSEPVVAAVVPSASSPSVSPSQQAEAVTCTTRTARRAARPSLRGGPGCDFCLVSMSMRDTLPGRVRAVVSRREQTGVPTSEYGPVSPPSSSVTA</sequence>
<comment type="caution">
    <text evidence="2">The sequence shown here is derived from an EMBL/GenBank/DDBJ whole genome shotgun (WGS) entry which is preliminary data.</text>
</comment>
<reference evidence="3" key="1">
    <citation type="journal article" date="2019" name="Int. J. Syst. Evol. Microbiol.">
        <title>The Global Catalogue of Microorganisms (GCM) 10K type strain sequencing project: providing services to taxonomists for standard genome sequencing and annotation.</title>
        <authorList>
            <consortium name="The Broad Institute Genomics Platform"/>
            <consortium name="The Broad Institute Genome Sequencing Center for Infectious Disease"/>
            <person name="Wu L."/>
            <person name="Ma J."/>
        </authorList>
    </citation>
    <scope>NUCLEOTIDE SEQUENCE [LARGE SCALE GENOMIC DNA]</scope>
    <source>
        <strain evidence="3">JCM 3053</strain>
    </source>
</reference>
<name>A0ABP5QG65_9ACTN</name>
<feature type="region of interest" description="Disordered" evidence="1">
    <location>
        <begin position="79"/>
        <end position="103"/>
    </location>
</feature>
<protein>
    <submittedName>
        <fullName evidence="2">Uncharacterized protein</fullName>
    </submittedName>
</protein>
<dbReference type="Proteomes" id="UP001501474">
    <property type="component" value="Unassembled WGS sequence"/>
</dbReference>